<feature type="domain" description="YgjP-like metallopeptidase" evidence="1">
    <location>
        <begin position="22"/>
        <end position="235"/>
    </location>
</feature>
<dbReference type="Pfam" id="PF01863">
    <property type="entry name" value="YgjP-like"/>
    <property type="match status" value="1"/>
</dbReference>
<gene>
    <name evidence="2" type="ORF">SAMN05660706_12753</name>
</gene>
<dbReference type="PANTHER" id="PTHR30399:SF1">
    <property type="entry name" value="UTP PYROPHOSPHATASE"/>
    <property type="match status" value="1"/>
</dbReference>
<dbReference type="PANTHER" id="PTHR30399">
    <property type="entry name" value="UNCHARACTERIZED PROTEIN YGJP"/>
    <property type="match status" value="1"/>
</dbReference>
<keyword evidence="3" id="KW-1185">Reference proteome</keyword>
<evidence type="ECO:0000313" key="3">
    <source>
        <dbReference type="Proteomes" id="UP000199584"/>
    </source>
</evidence>
<sequence length="242" mass="28020">MPQLVWRDKPVQYVIKRSKKAKTARITVDAVQGVEITVPVNFKRDWIDQILNQKAAWITDKMNELSKLAGCPVPRSFTDGDIFYYLGDRYNLQVNIFKGRTLHPVLIKENNIRVAVKPGLSEIERAKAVRQALVEWYSGQAKPIIIKKVDVFSHKLGVKPARVKIKEQKSRWGSCSGKGNINLNWKIIMAPPGVIDYVIVHELCHLIKLDHSPEFWRLVESVLPDWEKRRRWLKEYGPVLNF</sequence>
<organism evidence="2 3">
    <name type="scientific">Desulfoscipio geothermicus DSM 3669</name>
    <dbReference type="NCBI Taxonomy" id="1121426"/>
    <lineage>
        <taxon>Bacteria</taxon>
        <taxon>Bacillati</taxon>
        <taxon>Bacillota</taxon>
        <taxon>Clostridia</taxon>
        <taxon>Eubacteriales</taxon>
        <taxon>Desulfallaceae</taxon>
        <taxon>Desulfoscipio</taxon>
    </lineage>
</organism>
<dbReference type="InterPro" id="IPR002725">
    <property type="entry name" value="YgjP-like_metallopeptidase"/>
</dbReference>
<dbReference type="CDD" id="cd07344">
    <property type="entry name" value="M48_yhfN_like"/>
    <property type="match status" value="1"/>
</dbReference>
<dbReference type="Proteomes" id="UP000199584">
    <property type="component" value="Unassembled WGS sequence"/>
</dbReference>
<protein>
    <recommendedName>
        <fullName evidence="1">YgjP-like metallopeptidase domain-containing protein</fullName>
    </recommendedName>
</protein>
<evidence type="ECO:0000259" key="1">
    <source>
        <dbReference type="Pfam" id="PF01863"/>
    </source>
</evidence>
<name>A0A1I6E6M1_9FIRM</name>
<evidence type="ECO:0000313" key="2">
    <source>
        <dbReference type="EMBL" id="SFR13385.1"/>
    </source>
</evidence>
<accession>A0A1I6E6M1</accession>
<dbReference type="InterPro" id="IPR053136">
    <property type="entry name" value="UTP_pyrophosphatase-like"/>
</dbReference>
<dbReference type="EMBL" id="FOYM01000027">
    <property type="protein sequence ID" value="SFR13385.1"/>
    <property type="molecule type" value="Genomic_DNA"/>
</dbReference>
<dbReference type="STRING" id="39060.SAMN05660706_12753"/>
<dbReference type="Gene3D" id="3.30.2010.10">
    <property type="entry name" value="Metalloproteases ('zincins'), catalytic domain"/>
    <property type="match status" value="1"/>
</dbReference>
<proteinExistence type="predicted"/>
<reference evidence="3" key="1">
    <citation type="submission" date="2016-10" db="EMBL/GenBank/DDBJ databases">
        <authorList>
            <person name="Varghese N."/>
            <person name="Submissions S."/>
        </authorList>
    </citation>
    <scope>NUCLEOTIDE SEQUENCE [LARGE SCALE GENOMIC DNA]</scope>
    <source>
        <strain evidence="3">DSM 3669</strain>
    </source>
</reference>
<dbReference type="AlphaFoldDB" id="A0A1I6E6M1"/>